<dbReference type="STRING" id="326297.Sama_1690"/>
<evidence type="ECO:0000313" key="1">
    <source>
        <dbReference type="EMBL" id="ABL99896.1"/>
    </source>
</evidence>
<organism evidence="1 2">
    <name type="scientific">Shewanella amazonensis (strain ATCC BAA-1098 / SB2B)</name>
    <dbReference type="NCBI Taxonomy" id="326297"/>
    <lineage>
        <taxon>Bacteria</taxon>
        <taxon>Pseudomonadati</taxon>
        <taxon>Pseudomonadota</taxon>
        <taxon>Gammaproteobacteria</taxon>
        <taxon>Alteromonadales</taxon>
        <taxon>Shewanellaceae</taxon>
        <taxon>Shewanella</taxon>
    </lineage>
</organism>
<evidence type="ECO:0000313" key="2">
    <source>
        <dbReference type="Proteomes" id="UP000009175"/>
    </source>
</evidence>
<dbReference type="InterPro" id="IPR038765">
    <property type="entry name" value="Papain-like_cys_pep_sf"/>
</dbReference>
<reference evidence="1 2" key="1">
    <citation type="submission" date="2006-12" db="EMBL/GenBank/DDBJ databases">
        <title>Complete sequence of Shewanella amazonensis SB2B.</title>
        <authorList>
            <consortium name="US DOE Joint Genome Institute"/>
            <person name="Copeland A."/>
            <person name="Lucas S."/>
            <person name="Lapidus A."/>
            <person name="Barry K."/>
            <person name="Detter J.C."/>
            <person name="Glavina del Rio T."/>
            <person name="Hammon N."/>
            <person name="Israni S."/>
            <person name="Dalin E."/>
            <person name="Tice H."/>
            <person name="Pitluck S."/>
            <person name="Munk A.C."/>
            <person name="Brettin T."/>
            <person name="Bruce D."/>
            <person name="Han C."/>
            <person name="Tapia R."/>
            <person name="Gilna P."/>
            <person name="Schmutz J."/>
            <person name="Larimer F."/>
            <person name="Land M."/>
            <person name="Hauser L."/>
            <person name="Kyrpides N."/>
            <person name="Mikhailova N."/>
            <person name="Fredrickson J."/>
            <person name="Richardson P."/>
        </authorList>
    </citation>
    <scope>NUCLEOTIDE SEQUENCE [LARGE SCALE GENOMIC DNA]</scope>
    <source>
        <strain evidence="2">ATCC BAA-1098 / SB2B</strain>
    </source>
</reference>
<dbReference type="Gene3D" id="3.90.1720.10">
    <property type="entry name" value="endopeptidase domain like (from Nostoc punctiforme)"/>
    <property type="match status" value="1"/>
</dbReference>
<dbReference type="SUPFAM" id="SSF54001">
    <property type="entry name" value="Cysteine proteinases"/>
    <property type="match status" value="1"/>
</dbReference>
<protein>
    <recommendedName>
        <fullName evidence="3">Permuted papain-like amidase YaeF/Yiix C92 family enzyme</fullName>
    </recommendedName>
</protein>
<dbReference type="Proteomes" id="UP000009175">
    <property type="component" value="Chromosome"/>
</dbReference>
<evidence type="ECO:0008006" key="3">
    <source>
        <dbReference type="Google" id="ProtNLM"/>
    </source>
</evidence>
<proteinExistence type="predicted"/>
<dbReference type="KEGG" id="saz:Sama_1690"/>
<accession>A1S690</accession>
<keyword evidence="2" id="KW-1185">Reference proteome</keyword>
<dbReference type="EMBL" id="CP000507">
    <property type="protein sequence ID" value="ABL99896.1"/>
    <property type="molecule type" value="Genomic_DNA"/>
</dbReference>
<sequence>MDLARSAIMAMKTINYQDARALMQPGDVIAFGGRAPFSMLTKFMTRSNVSHVGVILQTRVVEDDSGRFFNQIIESTELNGFTGVQINRFSDRLNYEGDIWWLPLCPELRASRFNQNRFYDFLFNQAKVRKQFDLSQALMSAFDIFDSIKGPGFNERDYSRFFCSELVAAAFEEAGLSGTVNASEVTPIDLCRWRIYTDHYYLLKGDGEPEISRFNSSCPSEWNCA</sequence>
<name>A1S690_SHEAM</name>
<gene>
    <name evidence="1" type="ordered locus">Sama_1690</name>
</gene>
<dbReference type="AlphaFoldDB" id="A1S690"/>
<dbReference type="HOGENOM" id="CLU_1229189_0_0_6"/>
<dbReference type="eggNOG" id="ENOG502Z7UQ">
    <property type="taxonomic scope" value="Bacteria"/>
</dbReference>